<comment type="caution">
    <text evidence="2">The sequence shown here is derived from an EMBL/GenBank/DDBJ whole genome shotgun (WGS) entry which is preliminary data.</text>
</comment>
<reference evidence="2 3" key="1">
    <citation type="journal article" date="2021" name="Front. Microbiol.">
        <title>Aerobic Denitrification and Heterotrophic Sulfur Oxidation in the Genus Halomonas Revealed by Six Novel Species Characterizations and Genome-Based Analysis.</title>
        <authorList>
            <person name="Wang L."/>
            <person name="Shao Z."/>
        </authorList>
    </citation>
    <scope>NUCLEOTIDE SEQUENCE [LARGE SCALE GENOMIC DNA]</scope>
    <source>
        <strain evidence="2 3">MCCC 1A11036</strain>
    </source>
</reference>
<gene>
    <name evidence="2" type="ORF">HOP51_14710</name>
</gene>
<evidence type="ECO:0000256" key="1">
    <source>
        <dbReference type="SAM" id="Phobius"/>
    </source>
</evidence>
<keyword evidence="1" id="KW-0812">Transmembrane</keyword>
<organism evidence="2 3">
    <name type="scientific">Billgrantia zhangzhouensis</name>
    <dbReference type="NCBI Taxonomy" id="2733481"/>
    <lineage>
        <taxon>Bacteria</taxon>
        <taxon>Pseudomonadati</taxon>
        <taxon>Pseudomonadota</taxon>
        <taxon>Gammaproteobacteria</taxon>
        <taxon>Oceanospirillales</taxon>
        <taxon>Halomonadaceae</taxon>
        <taxon>Billgrantia</taxon>
    </lineage>
</organism>
<dbReference type="RefSeq" id="WP_234274671.1">
    <property type="nucleotide sequence ID" value="NZ_JABFTT010000011.1"/>
</dbReference>
<dbReference type="EMBL" id="JABFTT010000011">
    <property type="protein sequence ID" value="MCE8021350.1"/>
    <property type="molecule type" value="Genomic_DNA"/>
</dbReference>
<dbReference type="Proteomes" id="UP001320122">
    <property type="component" value="Unassembled WGS sequence"/>
</dbReference>
<evidence type="ECO:0000313" key="2">
    <source>
        <dbReference type="EMBL" id="MCE8021350.1"/>
    </source>
</evidence>
<keyword evidence="1" id="KW-0472">Membrane</keyword>
<sequence>MRRLPGLGDIALIVALLLPLLLGLWHALPLAGETWPWWLLGIAGLGAIAWP</sequence>
<evidence type="ECO:0000313" key="3">
    <source>
        <dbReference type="Proteomes" id="UP001320122"/>
    </source>
</evidence>
<keyword evidence="3" id="KW-1185">Reference proteome</keyword>
<keyword evidence="1" id="KW-1133">Transmembrane helix</keyword>
<protein>
    <submittedName>
        <fullName evidence="2">Uncharacterized protein</fullName>
    </submittedName>
</protein>
<accession>A0ABS9AHW9</accession>
<feature type="transmembrane region" description="Helical" evidence="1">
    <location>
        <begin position="7"/>
        <end position="28"/>
    </location>
</feature>
<name>A0ABS9AHW9_9GAMM</name>
<proteinExistence type="predicted"/>